<protein>
    <submittedName>
        <fullName evidence="1">Uncharacterized protein</fullName>
    </submittedName>
</protein>
<sequence>MDNIMLELDRNMNCCRNIGRTDFSEKAMDSSVRAANGDNKNYTSHNLDSAKILDLLAATVSSMIARPVRHSPTHHPWQLHEKLKFAWQALKVHRKEGLKRGD</sequence>
<keyword evidence="2" id="KW-1185">Reference proteome</keyword>
<gene>
    <name evidence="1" type="ORF">OIU79_021570</name>
</gene>
<reference evidence="1" key="2">
    <citation type="journal article" date="2023" name="Int. J. Mol. Sci.">
        <title>De Novo Assembly and Annotation of 11 Diverse Shrub Willow (Salix) Genomes Reveals Novel Gene Organization in Sex-Linked Regions.</title>
        <authorList>
            <person name="Hyden B."/>
            <person name="Feng K."/>
            <person name="Yates T.B."/>
            <person name="Jawdy S."/>
            <person name="Cereghino C."/>
            <person name="Smart L.B."/>
            <person name="Muchero W."/>
        </authorList>
    </citation>
    <scope>NUCLEOTIDE SEQUENCE</scope>
    <source>
        <tissue evidence="1">Shoot tip</tissue>
    </source>
</reference>
<proteinExistence type="predicted"/>
<accession>A0A9Q0WDR2</accession>
<organism evidence="1 2">
    <name type="scientific">Salix purpurea</name>
    <name type="common">Purple osier willow</name>
    <dbReference type="NCBI Taxonomy" id="77065"/>
    <lineage>
        <taxon>Eukaryota</taxon>
        <taxon>Viridiplantae</taxon>
        <taxon>Streptophyta</taxon>
        <taxon>Embryophyta</taxon>
        <taxon>Tracheophyta</taxon>
        <taxon>Spermatophyta</taxon>
        <taxon>Magnoliopsida</taxon>
        <taxon>eudicotyledons</taxon>
        <taxon>Gunneridae</taxon>
        <taxon>Pentapetalae</taxon>
        <taxon>rosids</taxon>
        <taxon>fabids</taxon>
        <taxon>Malpighiales</taxon>
        <taxon>Salicaceae</taxon>
        <taxon>Saliceae</taxon>
        <taxon>Salix</taxon>
    </lineage>
</organism>
<dbReference type="AlphaFoldDB" id="A0A9Q0WDR2"/>
<evidence type="ECO:0000313" key="1">
    <source>
        <dbReference type="EMBL" id="KAJ6765395.1"/>
    </source>
</evidence>
<dbReference type="EMBL" id="JAPFFK010000004">
    <property type="protein sequence ID" value="KAJ6765395.1"/>
    <property type="molecule type" value="Genomic_DNA"/>
</dbReference>
<comment type="caution">
    <text evidence="1">The sequence shown here is derived from an EMBL/GenBank/DDBJ whole genome shotgun (WGS) entry which is preliminary data.</text>
</comment>
<name>A0A9Q0WDR2_SALPP</name>
<reference evidence="1" key="1">
    <citation type="submission" date="2022-11" db="EMBL/GenBank/DDBJ databases">
        <authorList>
            <person name="Hyden B.L."/>
            <person name="Feng K."/>
            <person name="Yates T."/>
            <person name="Jawdy S."/>
            <person name="Smart L.B."/>
            <person name="Muchero W."/>
        </authorList>
    </citation>
    <scope>NUCLEOTIDE SEQUENCE</scope>
    <source>
        <tissue evidence="1">Shoot tip</tissue>
    </source>
</reference>
<dbReference type="Proteomes" id="UP001151532">
    <property type="component" value="Chromosome 4"/>
</dbReference>
<evidence type="ECO:0000313" key="2">
    <source>
        <dbReference type="Proteomes" id="UP001151532"/>
    </source>
</evidence>